<evidence type="ECO:0000313" key="2">
    <source>
        <dbReference type="EMBL" id="RFA38978.1"/>
    </source>
</evidence>
<comment type="caution">
    <text evidence="2">The sequence shown here is derived from an EMBL/GenBank/DDBJ whole genome shotgun (WGS) entry which is preliminary data.</text>
</comment>
<evidence type="ECO:0000313" key="3">
    <source>
        <dbReference type="Proteomes" id="UP000256763"/>
    </source>
</evidence>
<dbReference type="EMBL" id="NFZW01000002">
    <property type="protein sequence ID" value="RFA38978.1"/>
    <property type="molecule type" value="Genomic_DNA"/>
</dbReference>
<dbReference type="InterPro" id="IPR046524">
    <property type="entry name" value="DUF6701"/>
</dbReference>
<proteinExistence type="predicted"/>
<dbReference type="OrthoDB" id="9790247at2"/>
<name>A0A3E0X127_9GAMM</name>
<dbReference type="SUPFAM" id="SSF49899">
    <property type="entry name" value="Concanavalin A-like lectins/glucanases"/>
    <property type="match status" value="1"/>
</dbReference>
<dbReference type="Gene3D" id="2.60.120.200">
    <property type="match status" value="1"/>
</dbReference>
<feature type="domain" description="DUF6701" evidence="1">
    <location>
        <begin position="636"/>
        <end position="1249"/>
    </location>
</feature>
<dbReference type="Proteomes" id="UP000256763">
    <property type="component" value="Unassembled WGS sequence"/>
</dbReference>
<evidence type="ECO:0000259" key="1">
    <source>
        <dbReference type="Pfam" id="PF20419"/>
    </source>
</evidence>
<organism evidence="2 3">
    <name type="scientific">Alkalilimnicola ehrlichii</name>
    <dbReference type="NCBI Taxonomy" id="351052"/>
    <lineage>
        <taxon>Bacteria</taxon>
        <taxon>Pseudomonadati</taxon>
        <taxon>Pseudomonadota</taxon>
        <taxon>Gammaproteobacteria</taxon>
        <taxon>Chromatiales</taxon>
        <taxon>Ectothiorhodospiraceae</taxon>
        <taxon>Alkalilimnicola</taxon>
    </lineage>
</organism>
<gene>
    <name evidence="2" type="ORF">CAL65_03520</name>
</gene>
<dbReference type="AlphaFoldDB" id="A0A3E0X127"/>
<accession>A0A3E0X127</accession>
<dbReference type="Pfam" id="PF20419">
    <property type="entry name" value="DUF6701"/>
    <property type="match status" value="1"/>
</dbReference>
<sequence>MRNEWAEKPKRAPFRARLQRWQAAAVLLVLTALALMAPAYAGIEFIGATTANPYQEPSPGSHTFTVTRPQDLEPGDVLVAQLAFVGGDSVHLQRAPRDWLPIADERFGDDIGQLAFYHVVQAGGPSSDNWTLRYPGGPTDERLARNVVVTVVAYRGVDAENPIADVRARSANPPFANCGIFPPYWCNVSAPSVTAGEANSHLIGLYASLGAQAFRPPNSMTRRAERGPSGAEQLAALAVDEALPQAGATGARNAQVRVGYNSYRPNVGLLLVLRSALPPEYACTVDNFGRAELGPDWMVQHSTGGFGSPRIVNGRLRLTDASPDVATAAMLRRYFPAAGNYLVIEFDHYAYGGSGESTGGDGIAVVLSDADVNPHPGGYGGSLGYAQRAGIAGFAGGWLGIGIDEYGNFSNPTEGRQGGPGRITHAVAVRGSGEGAEGYRYLAGAGSLAPPVSAAGSSAPAPGYRYRITIDMRQPGEAWLRVERDTGNGFRTVIDATEVVRAFGQADVPATLRLTLTGATGDSTNIHELDNVSICGVSEPERARVNHFQLEHSGTGLTCEASDVVVRACANPDCSDVVQEPIGVRLAPAAGWEDGAAVTLVDGVGTFRFRRPEPGAVTLGVSDSEPEARYAIDCIGGSAGSPCALQFEDAVFRFLDEEGRQRWPTQIAGKFSDEGAGAANLYLQALRTDEQTGACRGVFAAGEEVAVELASRCANPAGCLPGKRLEVRGGSGSAYLIPNPENGGHFASVPLRFEAESRAPLAVRYDDVGQLQLAVRYPLVDAEGEPTGRFMGGMSEPFVVRPFGFYLDAGDAVQVAGEAFSVSMTAVAWSPAKDDGSGHPQPTADLSTLSRLAGYGRAGTAPLPQFSHELLAPSSGAIGELRVDDPGAFSAGQAEARLAWSEVGRVGIDVEIADYLGGGAPVRGYLRDAGRFRPAAFAVSAPSLTDQSEWPGCESPGFTYMGQLFELGFTLTALNRGGERTRNYRDEFARLDPSNAAHLSIAAANVTEGEPLLPLSERLRVFEVNPNGEYWREGLLDVLSRLSLDRNDAPDGPLRDFTVGVAPIDADGVTVSSTQRDFDSTGDSSNDSVRLAASEQRYGRLRVLNTYGSERDALPLSLRLEYFDGRAFVRNIDDDCTPFSADALTVIAAASPPAVQPPLRQDDIVASGGGTVLRGLAPAEESLLLQVTADSSDGERKSGWATVVFQLEPQGLPWLAYDWSGDGTYDDNPQAEATFGIYRGPDRLLFRRELY</sequence>
<reference evidence="3" key="1">
    <citation type="submission" date="2017-05" db="EMBL/GenBank/DDBJ databases">
        <authorList>
            <person name="Sharma S."/>
            <person name="Sidhu C."/>
            <person name="Pinnaka A.K."/>
        </authorList>
    </citation>
    <scope>NUCLEOTIDE SEQUENCE [LARGE SCALE GENOMIC DNA]</scope>
    <source>
        <strain evidence="3">AK93</strain>
    </source>
</reference>
<protein>
    <recommendedName>
        <fullName evidence="1">DUF6701 domain-containing protein</fullName>
    </recommendedName>
</protein>
<keyword evidence="3" id="KW-1185">Reference proteome</keyword>
<dbReference type="InterPro" id="IPR013320">
    <property type="entry name" value="ConA-like_dom_sf"/>
</dbReference>
<dbReference type="RefSeq" id="WP_116300994.1">
    <property type="nucleotide sequence ID" value="NZ_NFZV01000002.1"/>
</dbReference>